<dbReference type="InterPro" id="IPR017871">
    <property type="entry name" value="ABC_transporter-like_CS"/>
</dbReference>
<dbReference type="GO" id="GO:0055052">
    <property type="term" value="C:ATP-binding cassette (ABC) transporter complex, substrate-binding subunit-containing"/>
    <property type="evidence" value="ECO:0007669"/>
    <property type="project" value="TreeGrafter"/>
</dbReference>
<dbReference type="InterPro" id="IPR012340">
    <property type="entry name" value="NA-bd_OB-fold"/>
</dbReference>
<dbReference type="InterPro" id="IPR008995">
    <property type="entry name" value="Mo/tungstate-bd_C_term_dom"/>
</dbReference>
<dbReference type="CDD" id="cd03301">
    <property type="entry name" value="ABC_MalK_N"/>
    <property type="match status" value="1"/>
</dbReference>
<dbReference type="RefSeq" id="WP_049407624.1">
    <property type="nucleotide sequence ID" value="NZ_JANKBX010000021.1"/>
</dbReference>
<dbReference type="Gene3D" id="3.40.50.300">
    <property type="entry name" value="P-loop containing nucleotide triphosphate hydrolases"/>
    <property type="match status" value="1"/>
</dbReference>
<dbReference type="Gene3D" id="2.40.50.140">
    <property type="entry name" value="Nucleic acid-binding proteins"/>
    <property type="match status" value="1"/>
</dbReference>
<dbReference type="SUPFAM" id="SSF50331">
    <property type="entry name" value="MOP-like"/>
    <property type="match status" value="1"/>
</dbReference>
<dbReference type="PROSITE" id="PS50893">
    <property type="entry name" value="ABC_TRANSPORTER_2"/>
    <property type="match status" value="1"/>
</dbReference>
<sequence length="360" mass="38788">MAKVQLQGVRKVYDNGQVAVKDASFEVADGELMVLVGPSGCGKSTLLRMVAGLEEISGGTLTIGDRVVNDVAPKDRDIAMVFQSYALYPHMTVAENLAFGLKLRGHDKATIDKRIAEAAQTLGLTEMMDKLPKAMSGGQRQRVALGRALVREPAVFLLDEPLSNLDAKLRHSVRTEIAQLHRKLGTTMIYVTHDQVEAMTLGQRIVVLKDGVIQQIDTPMALYDRPANLFVAGFLGSPAMNVLRGTLQGDAGGVTVVDGEWRAPLGQAAIDPAWLQKPIAVGVRPEHLQPAAADDAHAFVARIEGIEPVGNEIFVNLSSGQHALTMRVAPQALPEVGEQIRVAIHPQGLHFFNPETGARL</sequence>
<dbReference type="NCBIfam" id="NF008653">
    <property type="entry name" value="PRK11650.1"/>
    <property type="match status" value="1"/>
</dbReference>
<dbReference type="GO" id="GO:0005524">
    <property type="term" value="F:ATP binding"/>
    <property type="evidence" value="ECO:0007669"/>
    <property type="project" value="UniProtKB-KW"/>
</dbReference>
<dbReference type="FunFam" id="3.40.50.300:FF:002210">
    <property type="entry name" value="Sugar ABC transporter ATP-binding protein"/>
    <property type="match status" value="1"/>
</dbReference>
<dbReference type="SMART" id="SM00382">
    <property type="entry name" value="AAA"/>
    <property type="match status" value="1"/>
</dbReference>
<dbReference type="PANTHER" id="PTHR43875:SF1">
    <property type="entry name" value="OSMOPROTECTIVE COMPOUNDS UPTAKE ATP-BINDING PROTEIN GGTA"/>
    <property type="match status" value="1"/>
</dbReference>
<dbReference type="PROSITE" id="PS00211">
    <property type="entry name" value="ABC_TRANSPORTER_1"/>
    <property type="match status" value="1"/>
</dbReference>
<dbReference type="GO" id="GO:0016887">
    <property type="term" value="F:ATP hydrolysis activity"/>
    <property type="evidence" value="ECO:0007669"/>
    <property type="project" value="InterPro"/>
</dbReference>
<evidence type="ECO:0000259" key="4">
    <source>
        <dbReference type="PROSITE" id="PS50893"/>
    </source>
</evidence>
<reference evidence="5" key="1">
    <citation type="submission" date="2020-11" db="EMBL/GenBank/DDBJ databases">
        <title>Enhanced detection system for hospital associated transmission using whole genome sequencing surveillance.</title>
        <authorList>
            <person name="Harrison L.H."/>
            <person name="Van Tyne D."/>
            <person name="Marsh J.W."/>
            <person name="Griffith M.P."/>
            <person name="Snyder D.J."/>
            <person name="Cooper V.S."/>
            <person name="Mustapha M."/>
        </authorList>
    </citation>
    <scope>NUCLEOTIDE SEQUENCE</scope>
    <source>
        <strain evidence="5">STEN00053</strain>
    </source>
</reference>
<dbReference type="InterPro" id="IPR015855">
    <property type="entry name" value="ABC_transpr_MalK-like"/>
</dbReference>
<dbReference type="PANTHER" id="PTHR43875">
    <property type="entry name" value="MALTODEXTRIN IMPORT ATP-BINDING PROTEIN MSMX"/>
    <property type="match status" value="1"/>
</dbReference>
<proteinExistence type="predicted"/>
<dbReference type="InterPro" id="IPR003439">
    <property type="entry name" value="ABC_transporter-like_ATP-bd"/>
</dbReference>
<dbReference type="GO" id="GO:0140359">
    <property type="term" value="F:ABC-type transporter activity"/>
    <property type="evidence" value="ECO:0007669"/>
    <property type="project" value="InterPro"/>
</dbReference>
<dbReference type="GO" id="GO:0008643">
    <property type="term" value="P:carbohydrate transport"/>
    <property type="evidence" value="ECO:0007669"/>
    <property type="project" value="InterPro"/>
</dbReference>
<evidence type="ECO:0000313" key="6">
    <source>
        <dbReference type="Proteomes" id="UP000634179"/>
    </source>
</evidence>
<keyword evidence="1" id="KW-0813">Transport</keyword>
<dbReference type="InterPro" id="IPR027417">
    <property type="entry name" value="P-loop_NTPase"/>
</dbReference>
<dbReference type="InterPro" id="IPR003593">
    <property type="entry name" value="AAA+_ATPase"/>
</dbReference>
<evidence type="ECO:0000313" key="5">
    <source>
        <dbReference type="EMBL" id="MBH1790277.1"/>
    </source>
</evidence>
<protein>
    <submittedName>
        <fullName evidence="5">Sn-glycerol-3-phosphate ABC transporter ATP-binding protein UgpC</fullName>
    </submittedName>
</protein>
<dbReference type="AlphaFoldDB" id="A0AA40Y3J0"/>
<dbReference type="SUPFAM" id="SSF52540">
    <property type="entry name" value="P-loop containing nucleoside triphosphate hydrolases"/>
    <property type="match status" value="1"/>
</dbReference>
<dbReference type="InterPro" id="IPR047641">
    <property type="entry name" value="ABC_transpr_MalK/UgpC-like"/>
</dbReference>
<organism evidence="5 6">
    <name type="scientific">Stenotrophomonas maltophilia</name>
    <name type="common">Pseudomonas maltophilia</name>
    <name type="synonym">Xanthomonas maltophilia</name>
    <dbReference type="NCBI Taxonomy" id="40324"/>
    <lineage>
        <taxon>Bacteria</taxon>
        <taxon>Pseudomonadati</taxon>
        <taxon>Pseudomonadota</taxon>
        <taxon>Gammaproteobacteria</taxon>
        <taxon>Lysobacterales</taxon>
        <taxon>Lysobacteraceae</taxon>
        <taxon>Stenotrophomonas</taxon>
        <taxon>Stenotrophomonas maltophilia group</taxon>
    </lineage>
</organism>
<dbReference type="Gene3D" id="2.40.50.100">
    <property type="match status" value="1"/>
</dbReference>
<keyword evidence="2" id="KW-0547">Nucleotide-binding</keyword>
<comment type="caution">
    <text evidence="5">The sequence shown here is derived from an EMBL/GenBank/DDBJ whole genome shotgun (WGS) entry which is preliminary data.</text>
</comment>
<evidence type="ECO:0000256" key="2">
    <source>
        <dbReference type="ARBA" id="ARBA00022741"/>
    </source>
</evidence>
<keyword evidence="3 5" id="KW-0067">ATP-binding</keyword>
<feature type="domain" description="ABC transporter" evidence="4">
    <location>
        <begin position="4"/>
        <end position="235"/>
    </location>
</feature>
<dbReference type="EMBL" id="JADUOV010000006">
    <property type="protein sequence ID" value="MBH1790277.1"/>
    <property type="molecule type" value="Genomic_DNA"/>
</dbReference>
<dbReference type="Proteomes" id="UP000634179">
    <property type="component" value="Unassembled WGS sequence"/>
</dbReference>
<dbReference type="Pfam" id="PF08402">
    <property type="entry name" value="TOBE_2"/>
    <property type="match status" value="1"/>
</dbReference>
<dbReference type="InterPro" id="IPR013611">
    <property type="entry name" value="Transp-assoc_OB_typ2"/>
</dbReference>
<evidence type="ECO:0000256" key="3">
    <source>
        <dbReference type="ARBA" id="ARBA00022840"/>
    </source>
</evidence>
<accession>A0AA40Y3J0</accession>
<dbReference type="Pfam" id="PF00005">
    <property type="entry name" value="ABC_tran"/>
    <property type="match status" value="1"/>
</dbReference>
<name>A0AA40Y3J0_STEMA</name>
<gene>
    <name evidence="5" type="primary">ugpC</name>
    <name evidence="5" type="ORF">I5V89_10375</name>
</gene>
<evidence type="ECO:0000256" key="1">
    <source>
        <dbReference type="ARBA" id="ARBA00022448"/>
    </source>
</evidence>